<dbReference type="InterPro" id="IPR036673">
    <property type="entry name" value="Cyanovirin-N_sf"/>
</dbReference>
<dbReference type="Gene3D" id="2.30.60.10">
    <property type="entry name" value="Cyanovirin-N"/>
    <property type="match status" value="1"/>
</dbReference>
<dbReference type="SMART" id="SM01111">
    <property type="entry name" value="CVNH"/>
    <property type="match status" value="1"/>
</dbReference>
<evidence type="ECO:0000313" key="4">
    <source>
        <dbReference type="Proteomes" id="UP001369815"/>
    </source>
</evidence>
<dbReference type="Pfam" id="PF08881">
    <property type="entry name" value="CVNH"/>
    <property type="match status" value="1"/>
</dbReference>
<organism evidence="3 4">
    <name type="scientific">Daldinia eschscholtzii</name>
    <dbReference type="NCBI Taxonomy" id="292717"/>
    <lineage>
        <taxon>Eukaryota</taxon>
        <taxon>Fungi</taxon>
        <taxon>Dikarya</taxon>
        <taxon>Ascomycota</taxon>
        <taxon>Pezizomycotina</taxon>
        <taxon>Sordariomycetes</taxon>
        <taxon>Xylariomycetidae</taxon>
        <taxon>Xylariales</taxon>
        <taxon>Hypoxylaceae</taxon>
        <taxon>Daldinia</taxon>
    </lineage>
</organism>
<proteinExistence type="predicted"/>
<comment type="caution">
    <text evidence="3">The sequence shown here is derived from an EMBL/GenBank/DDBJ whole genome shotgun (WGS) entry which is preliminary data.</text>
</comment>
<dbReference type="EMBL" id="JBANMG010000006">
    <property type="protein sequence ID" value="KAK6951786.1"/>
    <property type="molecule type" value="Genomic_DNA"/>
</dbReference>
<reference evidence="3 4" key="1">
    <citation type="journal article" date="2024" name="Front Chem Biol">
        <title>Unveiling the potential of Daldinia eschscholtzii MFLUCC 19-0629 through bioactivity and bioinformatics studies for enhanced sustainable agriculture production.</title>
        <authorList>
            <person name="Brooks S."/>
            <person name="Weaver J.A."/>
            <person name="Klomchit A."/>
            <person name="Alharthi S.A."/>
            <person name="Onlamun T."/>
            <person name="Nurani R."/>
            <person name="Vong T.K."/>
            <person name="Alberti F."/>
            <person name="Greco C."/>
        </authorList>
    </citation>
    <scope>NUCLEOTIDE SEQUENCE [LARGE SCALE GENOMIC DNA]</scope>
    <source>
        <strain evidence="3">MFLUCC 19-0629</strain>
    </source>
</reference>
<evidence type="ECO:0000259" key="2">
    <source>
        <dbReference type="SMART" id="SM01111"/>
    </source>
</evidence>
<name>A0AAX6MH59_9PEZI</name>
<evidence type="ECO:0000313" key="3">
    <source>
        <dbReference type="EMBL" id="KAK6951786.1"/>
    </source>
</evidence>
<dbReference type="Proteomes" id="UP001369815">
    <property type="component" value="Unassembled WGS sequence"/>
</dbReference>
<dbReference type="InterPro" id="IPR011058">
    <property type="entry name" value="Cyanovirin-N"/>
</dbReference>
<keyword evidence="1" id="KW-0732">Signal</keyword>
<feature type="chain" id="PRO_5043915331" description="Cyanovirin-N domain-containing protein" evidence="1">
    <location>
        <begin position="23"/>
        <end position="157"/>
    </location>
</feature>
<dbReference type="AlphaFoldDB" id="A0AAX6MH59"/>
<protein>
    <recommendedName>
        <fullName evidence="2">Cyanovirin-N domain-containing protein</fullName>
    </recommendedName>
</protein>
<accession>A0AAX6MH59</accession>
<sequence>MHIPPASKILLLLAASTAATLADKVGGYNATCGEVRLDDNGNPQDLTGDCDSDSTQFTRKTRLDLNLCYSVDALGHMVPTNAGTGLNTSRTGKPCEKCFLGNGHELPWTYYACDCLSSETHIVTHSSVYLSDLISNVDGYLTCFNNTGKFLSEWINW</sequence>
<feature type="domain" description="Cyanovirin-N" evidence="2">
    <location>
        <begin position="27"/>
        <end position="143"/>
    </location>
</feature>
<evidence type="ECO:0000256" key="1">
    <source>
        <dbReference type="SAM" id="SignalP"/>
    </source>
</evidence>
<feature type="signal peptide" evidence="1">
    <location>
        <begin position="1"/>
        <end position="22"/>
    </location>
</feature>
<gene>
    <name evidence="3" type="ORF">Daesc_006311</name>
</gene>
<dbReference type="SUPFAM" id="SSF51322">
    <property type="entry name" value="Cyanovirin-N"/>
    <property type="match status" value="1"/>
</dbReference>
<keyword evidence="4" id="KW-1185">Reference proteome</keyword>